<comment type="caution">
    <text evidence="3">The sequence shown here is derived from an EMBL/GenBank/DDBJ whole genome shotgun (WGS) entry which is preliminary data.</text>
</comment>
<organism evidence="3 4">
    <name type="scientific">Trichonephila clavata</name>
    <name type="common">Joro spider</name>
    <name type="synonym">Nephila clavata</name>
    <dbReference type="NCBI Taxonomy" id="2740835"/>
    <lineage>
        <taxon>Eukaryota</taxon>
        <taxon>Metazoa</taxon>
        <taxon>Ecdysozoa</taxon>
        <taxon>Arthropoda</taxon>
        <taxon>Chelicerata</taxon>
        <taxon>Arachnida</taxon>
        <taxon>Araneae</taxon>
        <taxon>Araneomorphae</taxon>
        <taxon>Entelegynae</taxon>
        <taxon>Araneoidea</taxon>
        <taxon>Nephilidae</taxon>
        <taxon>Trichonephila</taxon>
    </lineage>
</organism>
<feature type="compositionally biased region" description="Polar residues" evidence="2">
    <location>
        <begin position="878"/>
        <end position="894"/>
    </location>
</feature>
<evidence type="ECO:0000256" key="2">
    <source>
        <dbReference type="SAM" id="MobiDB-lite"/>
    </source>
</evidence>
<accession>A0A8X6LAQ3</accession>
<feature type="coiled-coil region" evidence="1">
    <location>
        <begin position="574"/>
        <end position="621"/>
    </location>
</feature>
<evidence type="ECO:0000313" key="3">
    <source>
        <dbReference type="EMBL" id="GFR03881.1"/>
    </source>
</evidence>
<feature type="region of interest" description="Disordered" evidence="2">
    <location>
        <begin position="878"/>
        <end position="904"/>
    </location>
</feature>
<reference evidence="3" key="1">
    <citation type="submission" date="2020-07" db="EMBL/GenBank/DDBJ databases">
        <title>Multicomponent nature underlies the extraordinary mechanical properties of spider dragline silk.</title>
        <authorList>
            <person name="Kono N."/>
            <person name="Nakamura H."/>
            <person name="Mori M."/>
            <person name="Yoshida Y."/>
            <person name="Ohtoshi R."/>
            <person name="Malay A.D."/>
            <person name="Moran D.A.P."/>
            <person name="Tomita M."/>
            <person name="Numata K."/>
            <person name="Arakawa K."/>
        </authorList>
    </citation>
    <scope>NUCLEOTIDE SEQUENCE</scope>
</reference>
<protein>
    <submittedName>
        <fullName evidence="3">Uncharacterized protein</fullName>
    </submittedName>
</protein>
<dbReference type="EMBL" id="BMAO01025618">
    <property type="protein sequence ID" value="GFR03881.1"/>
    <property type="molecule type" value="Genomic_DNA"/>
</dbReference>
<keyword evidence="4" id="KW-1185">Reference proteome</keyword>
<evidence type="ECO:0000313" key="4">
    <source>
        <dbReference type="Proteomes" id="UP000887116"/>
    </source>
</evidence>
<dbReference type="OrthoDB" id="10454800at2759"/>
<sequence length="904" mass="106148">MTKRKAGVVSQEDCVELLKALERIQQYWWWSWGKQIKDITITEEQINRAVNYNNYSITSRLIYSLFTNVALHQLYVARLNYLYNYHKLGGKMVLGSNIWNEWEKQKILLPKEKEVPETAQEAYREENRLEETSRIDKLVRTIYRVDDKEMSLSQALDLLQAKWMLLYLDKSLGGVRNKTKSEGEHKKYFESLVKQLMKLSLTYHSDKGKVKDDEMQKIINQTTKALRNIHSYIMQDETFILNKDCYLLYRMYNRIPLSTLSSDEKDISGVVKVSSIDGMSALFELSLLADQEEGFLMEARNRYLNDAKAFVKSLHNNLLSIKDAEYNDIRSLSANIEHTRKIFDDAYNKYVEEYYKHWVDYLESLNARCEKSELLEVIKEAVEKLLKESKEQYEMLVGQSYGVNPDENFVLPMLDYFILMEAYYKFATKLLKDKEGCYKFLGYSSNSGALNKISSILKESEDSKEVLKEKSKEEIMSELSSKESKKKEKKLSYKDNIKEKKLSYRELLFHAKAMVNVYVKNDNNELSEEIKRSYKGSEASKVPSKKEIGNVIVFMLKHLEELLSNRFQIKKTAFQRQKEEFEQLKTERIKREEEAEQEKQRAKQEAQRANLIEEVEDLFTERIFNSDIDDELRKVILKDQRKIKREIVKCIMEHHFSPEQVIDAIIEEIKFNEERIVREGAVSDELIEVGIRNFLTINEIVEGMVEKVVIEVDNSTVLQDMQEEQRKRAIDLMYSRFKVPEKIIMENQDVQGNLEQQCIFLVLNEDYAIKFRNICGEYKNIREVLKSKQVVGKKEFDKLSELANEFDRLGKNFAEYEHKENESAMNDLKLDDVGIDELRFNIIIEVKQARTVVEQEREALIKEKNAVEEIVMQLQMSDSAQTQAPNSAFNNVTNEPVAGPSRRR</sequence>
<keyword evidence="1" id="KW-0175">Coiled coil</keyword>
<dbReference type="Proteomes" id="UP000887116">
    <property type="component" value="Unassembled WGS sequence"/>
</dbReference>
<dbReference type="AlphaFoldDB" id="A0A8X6LAQ3"/>
<name>A0A8X6LAQ3_TRICU</name>
<gene>
    <name evidence="3" type="primary">ASM33_01950</name>
    <name evidence="3" type="ORF">TNCT_490801</name>
</gene>
<proteinExistence type="predicted"/>
<evidence type="ECO:0000256" key="1">
    <source>
        <dbReference type="SAM" id="Coils"/>
    </source>
</evidence>